<sequence length="59" mass="6388">MLVVGPVCKRIPNCPGKIPKKLSYSYMIAFPQWIQPGAAPVTISSPVCFFMCPNGNTMG</sequence>
<dbReference type="AlphaFoldDB" id="A0A9D4LB00"/>
<reference evidence="1" key="1">
    <citation type="journal article" date="2019" name="bioRxiv">
        <title>The Genome of the Zebra Mussel, Dreissena polymorpha: A Resource for Invasive Species Research.</title>
        <authorList>
            <person name="McCartney M.A."/>
            <person name="Auch B."/>
            <person name="Kono T."/>
            <person name="Mallez S."/>
            <person name="Zhang Y."/>
            <person name="Obille A."/>
            <person name="Becker A."/>
            <person name="Abrahante J.E."/>
            <person name="Garbe J."/>
            <person name="Badalamenti J.P."/>
            <person name="Herman A."/>
            <person name="Mangelson H."/>
            <person name="Liachko I."/>
            <person name="Sullivan S."/>
            <person name="Sone E.D."/>
            <person name="Koren S."/>
            <person name="Silverstein K.A.T."/>
            <person name="Beckman K.B."/>
            <person name="Gohl D.M."/>
        </authorList>
    </citation>
    <scope>NUCLEOTIDE SEQUENCE</scope>
    <source>
        <strain evidence="1">Duluth1</strain>
        <tissue evidence="1">Whole animal</tissue>
    </source>
</reference>
<reference evidence="1" key="2">
    <citation type="submission" date="2020-11" db="EMBL/GenBank/DDBJ databases">
        <authorList>
            <person name="McCartney M.A."/>
            <person name="Auch B."/>
            <person name="Kono T."/>
            <person name="Mallez S."/>
            <person name="Becker A."/>
            <person name="Gohl D.M."/>
            <person name="Silverstein K.A.T."/>
            <person name="Koren S."/>
            <person name="Bechman K.B."/>
            <person name="Herman A."/>
            <person name="Abrahante J.E."/>
            <person name="Garbe J."/>
        </authorList>
    </citation>
    <scope>NUCLEOTIDE SEQUENCE</scope>
    <source>
        <strain evidence="1">Duluth1</strain>
        <tissue evidence="1">Whole animal</tissue>
    </source>
</reference>
<gene>
    <name evidence="1" type="ORF">DPMN_097021</name>
</gene>
<organism evidence="1 2">
    <name type="scientific">Dreissena polymorpha</name>
    <name type="common">Zebra mussel</name>
    <name type="synonym">Mytilus polymorpha</name>
    <dbReference type="NCBI Taxonomy" id="45954"/>
    <lineage>
        <taxon>Eukaryota</taxon>
        <taxon>Metazoa</taxon>
        <taxon>Spiralia</taxon>
        <taxon>Lophotrochozoa</taxon>
        <taxon>Mollusca</taxon>
        <taxon>Bivalvia</taxon>
        <taxon>Autobranchia</taxon>
        <taxon>Heteroconchia</taxon>
        <taxon>Euheterodonta</taxon>
        <taxon>Imparidentia</taxon>
        <taxon>Neoheterodontei</taxon>
        <taxon>Myida</taxon>
        <taxon>Dreissenoidea</taxon>
        <taxon>Dreissenidae</taxon>
        <taxon>Dreissena</taxon>
    </lineage>
</organism>
<name>A0A9D4LB00_DREPO</name>
<keyword evidence="2" id="KW-1185">Reference proteome</keyword>
<dbReference type="Proteomes" id="UP000828390">
    <property type="component" value="Unassembled WGS sequence"/>
</dbReference>
<protein>
    <submittedName>
        <fullName evidence="1">Uncharacterized protein</fullName>
    </submittedName>
</protein>
<accession>A0A9D4LB00</accession>
<dbReference type="EMBL" id="JAIWYP010000003">
    <property type="protein sequence ID" value="KAH3854479.1"/>
    <property type="molecule type" value="Genomic_DNA"/>
</dbReference>
<comment type="caution">
    <text evidence="1">The sequence shown here is derived from an EMBL/GenBank/DDBJ whole genome shotgun (WGS) entry which is preliminary data.</text>
</comment>
<proteinExistence type="predicted"/>
<evidence type="ECO:0000313" key="1">
    <source>
        <dbReference type="EMBL" id="KAH3854479.1"/>
    </source>
</evidence>
<evidence type="ECO:0000313" key="2">
    <source>
        <dbReference type="Proteomes" id="UP000828390"/>
    </source>
</evidence>